<dbReference type="Pfam" id="PF01494">
    <property type="entry name" value="FAD_binding_3"/>
    <property type="match status" value="1"/>
</dbReference>
<dbReference type="EMBL" id="JBIYDN010000034">
    <property type="protein sequence ID" value="MFK4447413.1"/>
    <property type="molecule type" value="Genomic_DNA"/>
</dbReference>
<organism evidence="4 5">
    <name type="scientific">Caballeronia udeis</name>
    <dbReference type="NCBI Taxonomy" id="1232866"/>
    <lineage>
        <taxon>Bacteria</taxon>
        <taxon>Pseudomonadati</taxon>
        <taxon>Pseudomonadota</taxon>
        <taxon>Betaproteobacteria</taxon>
        <taxon>Burkholderiales</taxon>
        <taxon>Burkholderiaceae</taxon>
        <taxon>Caballeronia</taxon>
    </lineage>
</organism>
<evidence type="ECO:0000256" key="1">
    <source>
        <dbReference type="ARBA" id="ARBA00023002"/>
    </source>
</evidence>
<proteinExistence type="predicted"/>
<keyword evidence="2" id="KW-0503">Monooxygenase</keyword>
<sequence length="387" mass="42767">MMKPIRRVLIVGGGIGGLSLAVALGRRGIQAEIVEIKSEHKVYGVGIIQPGNALRALNGLGLMERCLAEGLQIDYYEMNDSDGGFIARMKLLRIASPDIPAVNGLPRMALHRILTEAATAVGARIRLGLSVQALEQAGDEVDVTLTDGSREKYDLVVGADGIRSRIRTLLFGGQFDPQYTGHGVWRFTTSRPAEIDHQIMYFGVGVKAGVMPVSKDQMYLLLVTNEPGNPRFETDQLARLLRERLHSFTAPLVRQIREQIEDPARVIYGPIEEVIIPSPWYRGSVLLIGDAAHASGPHVSQGATMAIEDAVVLAELIAEGEGVEKTLARFMERRYERCKFVQDISHQIGQDGNLEDPVLCELRNERMRAAFQDPQPRPHERRLAEPI</sequence>
<evidence type="ECO:0000256" key="2">
    <source>
        <dbReference type="ARBA" id="ARBA00023033"/>
    </source>
</evidence>
<dbReference type="RefSeq" id="WP_404613024.1">
    <property type="nucleotide sequence ID" value="NZ_JBIYDN010000034.1"/>
</dbReference>
<dbReference type="InterPro" id="IPR050493">
    <property type="entry name" value="FAD-dep_Monooxygenase_BioMet"/>
</dbReference>
<evidence type="ECO:0000259" key="3">
    <source>
        <dbReference type="Pfam" id="PF01494"/>
    </source>
</evidence>
<evidence type="ECO:0000313" key="5">
    <source>
        <dbReference type="Proteomes" id="UP001620514"/>
    </source>
</evidence>
<dbReference type="Proteomes" id="UP001620514">
    <property type="component" value="Unassembled WGS sequence"/>
</dbReference>
<feature type="domain" description="FAD-binding" evidence="3">
    <location>
        <begin position="7"/>
        <end position="338"/>
    </location>
</feature>
<comment type="caution">
    <text evidence="4">The sequence shown here is derived from an EMBL/GenBank/DDBJ whole genome shotgun (WGS) entry which is preliminary data.</text>
</comment>
<accession>A0ABW8MUN1</accession>
<gene>
    <name evidence="4" type="ORF">ABH943_007449</name>
</gene>
<dbReference type="NCBIfam" id="NF005313">
    <property type="entry name" value="PRK06847.1"/>
    <property type="match status" value="1"/>
</dbReference>
<dbReference type="SUPFAM" id="SSF51905">
    <property type="entry name" value="FAD/NAD(P)-binding domain"/>
    <property type="match status" value="1"/>
</dbReference>
<keyword evidence="1" id="KW-0560">Oxidoreductase</keyword>
<dbReference type="PRINTS" id="PR00420">
    <property type="entry name" value="RNGMNOXGNASE"/>
</dbReference>
<dbReference type="PANTHER" id="PTHR13789:SF309">
    <property type="entry name" value="PUTATIVE (AFU_ORTHOLOGUE AFUA_6G14510)-RELATED"/>
    <property type="match status" value="1"/>
</dbReference>
<dbReference type="InterPro" id="IPR036188">
    <property type="entry name" value="FAD/NAD-bd_sf"/>
</dbReference>
<protein>
    <submittedName>
        <fullName evidence="4">2-polyprenyl-6-methoxyphenol hydroxylase-like FAD-dependent oxidoreductase</fullName>
    </submittedName>
</protein>
<dbReference type="PANTHER" id="PTHR13789">
    <property type="entry name" value="MONOOXYGENASE"/>
    <property type="match status" value="1"/>
</dbReference>
<dbReference type="Gene3D" id="3.50.50.60">
    <property type="entry name" value="FAD/NAD(P)-binding domain"/>
    <property type="match status" value="1"/>
</dbReference>
<dbReference type="InterPro" id="IPR002938">
    <property type="entry name" value="FAD-bd"/>
</dbReference>
<reference evidence="4 5" key="1">
    <citation type="submission" date="2024-11" db="EMBL/GenBank/DDBJ databases">
        <title>Using genomics to understand microbial adaptation to soil warming.</title>
        <authorList>
            <person name="Deangelis K.M. PhD."/>
        </authorList>
    </citation>
    <scope>NUCLEOTIDE SEQUENCE [LARGE SCALE GENOMIC DNA]</scope>
    <source>
        <strain evidence="4 5">GAS97</strain>
    </source>
</reference>
<keyword evidence="5" id="KW-1185">Reference proteome</keyword>
<evidence type="ECO:0000313" key="4">
    <source>
        <dbReference type="EMBL" id="MFK4447413.1"/>
    </source>
</evidence>
<name>A0ABW8MUN1_9BURK</name>